<dbReference type="Pfam" id="PF13481">
    <property type="entry name" value="AAA_25"/>
    <property type="match status" value="1"/>
</dbReference>
<protein>
    <submittedName>
        <fullName evidence="2">AAA family ATPase</fullName>
    </submittedName>
</protein>
<dbReference type="AlphaFoldDB" id="A0AAW6C611"/>
<organism evidence="2 3">
    <name type="scientific">Flavonifractor plautii</name>
    <name type="common">Fusobacterium plautii</name>
    <dbReference type="NCBI Taxonomy" id="292800"/>
    <lineage>
        <taxon>Bacteria</taxon>
        <taxon>Bacillati</taxon>
        <taxon>Bacillota</taxon>
        <taxon>Clostridia</taxon>
        <taxon>Eubacteriales</taxon>
        <taxon>Oscillospiraceae</taxon>
        <taxon>Flavonifractor</taxon>
    </lineage>
</organism>
<dbReference type="GO" id="GO:0003697">
    <property type="term" value="F:single-stranded DNA binding"/>
    <property type="evidence" value="ECO:0007669"/>
    <property type="project" value="InterPro"/>
</dbReference>
<dbReference type="PANTHER" id="PTHR12873:SF0">
    <property type="entry name" value="TWINKLE MTDNA HELICASE"/>
    <property type="match status" value="1"/>
</dbReference>
<dbReference type="GO" id="GO:0006260">
    <property type="term" value="P:DNA replication"/>
    <property type="evidence" value="ECO:0007669"/>
    <property type="project" value="InterPro"/>
</dbReference>
<dbReference type="InterPro" id="IPR027417">
    <property type="entry name" value="P-loop_NTPase"/>
</dbReference>
<reference evidence="2" key="1">
    <citation type="submission" date="2023-01" db="EMBL/GenBank/DDBJ databases">
        <title>Human gut microbiome strain richness.</title>
        <authorList>
            <person name="Chen-Liaw A."/>
        </authorList>
    </citation>
    <scope>NUCLEOTIDE SEQUENCE</scope>
    <source>
        <strain evidence="2">2225st1_A6_2225SCRN_200828</strain>
    </source>
</reference>
<dbReference type="PROSITE" id="PS51199">
    <property type="entry name" value="SF4_HELICASE"/>
    <property type="match status" value="1"/>
</dbReference>
<dbReference type="EMBL" id="JAQLWO010000054">
    <property type="protein sequence ID" value="MDB7908933.1"/>
    <property type="molecule type" value="Genomic_DNA"/>
</dbReference>
<evidence type="ECO:0000259" key="1">
    <source>
        <dbReference type="PROSITE" id="PS51199"/>
    </source>
</evidence>
<proteinExistence type="predicted"/>
<dbReference type="InterPro" id="IPR027032">
    <property type="entry name" value="Twinkle-like"/>
</dbReference>
<dbReference type="Gene3D" id="3.40.50.300">
    <property type="entry name" value="P-loop containing nucleotide triphosphate hydrolases"/>
    <property type="match status" value="1"/>
</dbReference>
<feature type="domain" description="SF4 helicase" evidence="1">
    <location>
        <begin position="1"/>
        <end position="249"/>
    </location>
</feature>
<dbReference type="InterPro" id="IPR007694">
    <property type="entry name" value="DNA_helicase_DnaB-like_C"/>
</dbReference>
<dbReference type="GO" id="GO:0005524">
    <property type="term" value="F:ATP binding"/>
    <property type="evidence" value="ECO:0007669"/>
    <property type="project" value="InterPro"/>
</dbReference>
<accession>A0AAW6C611</accession>
<gene>
    <name evidence="2" type="ORF">PND83_23405</name>
</gene>
<dbReference type="PANTHER" id="PTHR12873">
    <property type="entry name" value="T7-LIKE MITOCHONDRIAL DNA HELICASE"/>
    <property type="match status" value="1"/>
</dbReference>
<evidence type="ECO:0000313" key="3">
    <source>
        <dbReference type="Proteomes" id="UP001211006"/>
    </source>
</evidence>
<evidence type="ECO:0000313" key="2">
    <source>
        <dbReference type="EMBL" id="MDB7908933.1"/>
    </source>
</evidence>
<dbReference type="SUPFAM" id="SSF52540">
    <property type="entry name" value="P-loop containing nucleoside triphosphate hydrolases"/>
    <property type="match status" value="1"/>
</dbReference>
<dbReference type="Proteomes" id="UP001211006">
    <property type="component" value="Unassembled WGS sequence"/>
</dbReference>
<dbReference type="GO" id="GO:0043139">
    <property type="term" value="F:5'-3' DNA helicase activity"/>
    <property type="evidence" value="ECO:0007669"/>
    <property type="project" value="InterPro"/>
</dbReference>
<name>A0AAW6C611_FLAPL</name>
<sequence length="276" mass="31360">RATGGAVMGELSVWTGKRGEGKSTLLDQFLLEAIDQGQPVCAYSGELPAWKFKYWASLQAAGPKNLQVRKDQLSGREIPHPTPFAQQMIDEWWRGRFLLYDIGTSTYHDAANILRVFRYAHRRYGAKVYLVDNLMTARFRGNDRDFYRAQSEFVAELASFAHDNNVHVHLVAHPRKTDRISDSDEVAGIGDVTNLADNVYVLEKEEREDRQQDSVLTILKNRFFGERGRSIGLNFERRSKRFYKSGTGNPDKVYGWALSGRQAVVDLPEGGEDPFP</sequence>
<comment type="caution">
    <text evidence="2">The sequence shown here is derived from an EMBL/GenBank/DDBJ whole genome shotgun (WGS) entry which is preliminary data.</text>
</comment>
<dbReference type="RefSeq" id="WP_271909059.1">
    <property type="nucleotide sequence ID" value="NZ_JAQLWN010000045.1"/>
</dbReference>
<feature type="non-terminal residue" evidence="2">
    <location>
        <position position="1"/>
    </location>
</feature>